<dbReference type="InterPro" id="IPR009056">
    <property type="entry name" value="Cyt_c-like_dom"/>
</dbReference>
<feature type="compositionally biased region" description="Basic and acidic residues" evidence="5">
    <location>
        <begin position="21"/>
        <end position="45"/>
    </location>
</feature>
<evidence type="ECO:0000256" key="2">
    <source>
        <dbReference type="ARBA" id="ARBA00022723"/>
    </source>
</evidence>
<feature type="region of interest" description="Disordered" evidence="5">
    <location>
        <begin position="21"/>
        <end position="54"/>
    </location>
</feature>
<gene>
    <name evidence="7" type="ORF">HMPREF9309_00300</name>
</gene>
<reference evidence="7 8" key="1">
    <citation type="submission" date="2013-06" db="EMBL/GenBank/DDBJ databases">
        <title>The Genome Sequence of Campylobacter ureolyticus ACS-301-V-SCH3B.</title>
        <authorList>
            <consortium name="The Broad Institute Genomics Platform"/>
            <person name="Earl A."/>
            <person name="Ward D."/>
            <person name="Feldgarden M."/>
            <person name="Gevers D."/>
            <person name="Saerens B."/>
            <person name="Vaneechoutte M."/>
            <person name="Walker B."/>
            <person name="Young S."/>
            <person name="Zeng Q."/>
            <person name="Gargeya S."/>
            <person name="Fitzgerald M."/>
            <person name="Haas B."/>
            <person name="Abouelleil A."/>
            <person name="Allen A.W."/>
            <person name="Alvarado L."/>
            <person name="Arachchi H.M."/>
            <person name="Berlin A.M."/>
            <person name="Chapman S.B."/>
            <person name="Gainer-Dewar J."/>
            <person name="Goldberg J."/>
            <person name="Griggs A."/>
            <person name="Gujja S."/>
            <person name="Hansen M."/>
            <person name="Howarth C."/>
            <person name="Imamovic A."/>
            <person name="Ireland A."/>
            <person name="Larimer J."/>
            <person name="McCowan C."/>
            <person name="Murphy C."/>
            <person name="Pearson M."/>
            <person name="Poon T.W."/>
            <person name="Priest M."/>
            <person name="Roberts A."/>
            <person name="Saif S."/>
            <person name="Shea T."/>
            <person name="Sisk P."/>
            <person name="Sykes S."/>
            <person name="Wortman J."/>
            <person name="Nusbaum C."/>
            <person name="Birren B."/>
        </authorList>
    </citation>
    <scope>NUCLEOTIDE SEQUENCE [LARGE SCALE GENOMIC DNA]</scope>
    <source>
        <strain evidence="7 8">ACS-301-V-Sch3b</strain>
    </source>
</reference>
<name>S3XK66_9BACT</name>
<dbReference type="EMBL" id="AGYD01000001">
    <property type="protein sequence ID" value="EPH10521.1"/>
    <property type="molecule type" value="Genomic_DNA"/>
</dbReference>
<evidence type="ECO:0000313" key="7">
    <source>
        <dbReference type="EMBL" id="EPH10521.1"/>
    </source>
</evidence>
<dbReference type="InterPro" id="IPR036909">
    <property type="entry name" value="Cyt_c-like_dom_sf"/>
</dbReference>
<keyword evidence="8" id="KW-1185">Reference proteome</keyword>
<keyword evidence="2 4" id="KW-0479">Metal-binding</keyword>
<dbReference type="SUPFAM" id="SSF46626">
    <property type="entry name" value="Cytochrome c"/>
    <property type="match status" value="1"/>
</dbReference>
<dbReference type="eggNOG" id="COG2863">
    <property type="taxonomic scope" value="Bacteria"/>
</dbReference>
<dbReference type="HOGENOM" id="CLU_106585_0_0_7"/>
<dbReference type="RefSeq" id="WP_016646156.1">
    <property type="nucleotide sequence ID" value="NZ_KE340326.1"/>
</dbReference>
<evidence type="ECO:0000256" key="1">
    <source>
        <dbReference type="ARBA" id="ARBA00022617"/>
    </source>
</evidence>
<dbReference type="GO" id="GO:0020037">
    <property type="term" value="F:heme binding"/>
    <property type="evidence" value="ECO:0007669"/>
    <property type="project" value="InterPro"/>
</dbReference>
<comment type="caution">
    <text evidence="7">The sequence shown here is derived from an EMBL/GenBank/DDBJ whole genome shotgun (WGS) entry which is preliminary data.</text>
</comment>
<keyword evidence="1 4" id="KW-0349">Heme</keyword>
<sequence length="149" mass="16630">MRFILACFISLFLLGCSNDSKKTDEKTQDAKTENQVKSNEAKSNEAKNTVETSQTNEKITKNINIFNGKSVDEYFDIKCASCHGRYGEKSALKASKIINELDENQIKADLMGYKNDINYGGNLKATMHRTASELSDDEINALAKFISTL</sequence>
<organism evidence="7 8">
    <name type="scientific">Campylobacter ureolyticus ACS-301-V-Sch3b</name>
    <dbReference type="NCBI Taxonomy" id="883165"/>
    <lineage>
        <taxon>Bacteria</taxon>
        <taxon>Pseudomonadati</taxon>
        <taxon>Campylobacterota</taxon>
        <taxon>Epsilonproteobacteria</taxon>
        <taxon>Campylobacterales</taxon>
        <taxon>Campylobacteraceae</taxon>
        <taxon>Campylobacter</taxon>
    </lineage>
</organism>
<evidence type="ECO:0000313" key="8">
    <source>
        <dbReference type="Proteomes" id="UP000014539"/>
    </source>
</evidence>
<dbReference type="PROSITE" id="PS51007">
    <property type="entry name" value="CYTC"/>
    <property type="match status" value="1"/>
</dbReference>
<dbReference type="GO" id="GO:0009055">
    <property type="term" value="F:electron transfer activity"/>
    <property type="evidence" value="ECO:0007669"/>
    <property type="project" value="InterPro"/>
</dbReference>
<dbReference type="AlphaFoldDB" id="S3XK66"/>
<evidence type="ECO:0000259" key="6">
    <source>
        <dbReference type="PROSITE" id="PS51007"/>
    </source>
</evidence>
<dbReference type="GO" id="GO:0046872">
    <property type="term" value="F:metal ion binding"/>
    <property type="evidence" value="ECO:0007669"/>
    <property type="project" value="UniProtKB-KW"/>
</dbReference>
<accession>S3XK66</accession>
<evidence type="ECO:0000256" key="3">
    <source>
        <dbReference type="ARBA" id="ARBA00023004"/>
    </source>
</evidence>
<keyword evidence="3 4" id="KW-0408">Iron</keyword>
<proteinExistence type="predicted"/>
<dbReference type="PATRIC" id="fig|883165.3.peg.306"/>
<evidence type="ECO:0000256" key="5">
    <source>
        <dbReference type="SAM" id="MobiDB-lite"/>
    </source>
</evidence>
<dbReference type="Gene3D" id="1.10.760.10">
    <property type="entry name" value="Cytochrome c-like domain"/>
    <property type="match status" value="1"/>
</dbReference>
<dbReference type="PROSITE" id="PS51257">
    <property type="entry name" value="PROKAR_LIPOPROTEIN"/>
    <property type="match status" value="1"/>
</dbReference>
<dbReference type="Proteomes" id="UP000014539">
    <property type="component" value="Unassembled WGS sequence"/>
</dbReference>
<protein>
    <recommendedName>
        <fullName evidence="6">Cytochrome c domain-containing protein</fullName>
    </recommendedName>
</protein>
<feature type="domain" description="Cytochrome c" evidence="6">
    <location>
        <begin position="57"/>
        <end position="149"/>
    </location>
</feature>
<dbReference type="Pfam" id="PF00034">
    <property type="entry name" value="Cytochrom_C"/>
    <property type="match status" value="1"/>
</dbReference>
<evidence type="ECO:0000256" key="4">
    <source>
        <dbReference type="PROSITE-ProRule" id="PRU00433"/>
    </source>
</evidence>